<evidence type="ECO:0000256" key="1">
    <source>
        <dbReference type="SAM" id="MobiDB-lite"/>
    </source>
</evidence>
<dbReference type="AlphaFoldDB" id="A0A8S9G776"/>
<dbReference type="Proteomes" id="UP000712281">
    <property type="component" value="Unassembled WGS sequence"/>
</dbReference>
<evidence type="ECO:0000313" key="3">
    <source>
        <dbReference type="Proteomes" id="UP000712281"/>
    </source>
</evidence>
<gene>
    <name evidence="2" type="ORF">F2Q68_00032787</name>
</gene>
<organism evidence="2 3">
    <name type="scientific">Brassica cretica</name>
    <name type="common">Mustard</name>
    <dbReference type="NCBI Taxonomy" id="69181"/>
    <lineage>
        <taxon>Eukaryota</taxon>
        <taxon>Viridiplantae</taxon>
        <taxon>Streptophyta</taxon>
        <taxon>Embryophyta</taxon>
        <taxon>Tracheophyta</taxon>
        <taxon>Spermatophyta</taxon>
        <taxon>Magnoliopsida</taxon>
        <taxon>eudicotyledons</taxon>
        <taxon>Gunneridae</taxon>
        <taxon>Pentapetalae</taxon>
        <taxon>rosids</taxon>
        <taxon>malvids</taxon>
        <taxon>Brassicales</taxon>
        <taxon>Brassicaceae</taxon>
        <taxon>Brassiceae</taxon>
        <taxon>Brassica</taxon>
    </lineage>
</organism>
<reference evidence="2" key="1">
    <citation type="submission" date="2019-12" db="EMBL/GenBank/DDBJ databases">
        <title>Genome sequencing and annotation of Brassica cretica.</title>
        <authorList>
            <person name="Studholme D.J."/>
            <person name="Sarris P.F."/>
        </authorList>
    </citation>
    <scope>NUCLEOTIDE SEQUENCE</scope>
    <source>
        <strain evidence="2">PFS-001/15</strain>
        <tissue evidence="2">Leaf</tissue>
    </source>
</reference>
<name>A0A8S9G776_BRACR</name>
<evidence type="ECO:0000313" key="2">
    <source>
        <dbReference type="EMBL" id="KAF2541481.1"/>
    </source>
</evidence>
<accession>A0A8S9G776</accession>
<sequence length="127" mass="14650">MQVNGWGMGRRDPLPLTSLRVVCYLQKDRCYRNWISGDKLCKESQQQDCFQRIVGRMELSTEARRDCWTFREAVQCKTTPSFPAKGHPIVRFDLWKPSALVVKENNDLKPPHLISGRDSSGHDSRDA</sequence>
<proteinExistence type="predicted"/>
<dbReference type="EMBL" id="QGKW02002005">
    <property type="protein sequence ID" value="KAF2541481.1"/>
    <property type="molecule type" value="Genomic_DNA"/>
</dbReference>
<feature type="region of interest" description="Disordered" evidence="1">
    <location>
        <begin position="108"/>
        <end position="127"/>
    </location>
</feature>
<protein>
    <submittedName>
        <fullName evidence="2">Uncharacterized protein</fullName>
    </submittedName>
</protein>
<comment type="caution">
    <text evidence="2">The sequence shown here is derived from an EMBL/GenBank/DDBJ whole genome shotgun (WGS) entry which is preliminary data.</text>
</comment>